<organism evidence="3 4">
    <name type="scientific">Shearwaterpox virus</name>
    <dbReference type="NCBI Taxonomy" id="1974596"/>
    <lineage>
        <taxon>Viruses</taxon>
        <taxon>Varidnaviria</taxon>
        <taxon>Bamfordvirae</taxon>
        <taxon>Nucleocytoviricota</taxon>
        <taxon>Pokkesviricetes</taxon>
        <taxon>Chitovirales</taxon>
        <taxon>Poxviridae</taxon>
        <taxon>Chordopoxvirinae</taxon>
        <taxon>Avipoxvirus</taxon>
        <taxon>Avipoxvirus canarypox</taxon>
        <taxon>Canarypox virus</taxon>
    </lineage>
</organism>
<dbReference type="Pfam" id="PF09372">
    <property type="entry name" value="PRANC"/>
    <property type="match status" value="1"/>
</dbReference>
<accession>A0A1V0S8G6</accession>
<name>A0A1V0S8G6_CNPV</name>
<proteinExistence type="predicted"/>
<protein>
    <submittedName>
        <fullName evidence="3">SWPV1-300</fullName>
    </submittedName>
</protein>
<evidence type="ECO:0000313" key="4">
    <source>
        <dbReference type="Proteomes" id="UP000315116"/>
    </source>
</evidence>
<reference evidence="3 4" key="1">
    <citation type="journal article" date="2017" name="BMC Genomics">
        <title>Genomic characterization of two novel pathogenic avipoxviruses isolated from pacific shearwaters (Ardenna spp.).</title>
        <authorList>
            <person name="Sarker S."/>
            <person name="Das S."/>
            <person name="Lavers J.L."/>
            <person name="Hutton I."/>
            <person name="Helbig K."/>
            <person name="Imbery J."/>
            <person name="Upton C."/>
            <person name="Raidal S.R."/>
        </authorList>
    </citation>
    <scope>NUCLEOTIDE SEQUENCE [LARGE SCALE GENOMIC DNA]</scope>
    <source>
        <strain evidence="3 4">SWPV-1</strain>
    </source>
</reference>
<keyword evidence="1" id="KW-0040">ANK repeat</keyword>
<dbReference type="EMBL" id="KX857216">
    <property type="protein sequence ID" value="ARF02859.1"/>
    <property type="molecule type" value="Genomic_DNA"/>
</dbReference>
<evidence type="ECO:0000256" key="1">
    <source>
        <dbReference type="ARBA" id="ARBA00023043"/>
    </source>
</evidence>
<dbReference type="InterPro" id="IPR018272">
    <property type="entry name" value="PRANC_domain"/>
</dbReference>
<evidence type="ECO:0000259" key="2">
    <source>
        <dbReference type="Pfam" id="PF09372"/>
    </source>
</evidence>
<dbReference type="Proteomes" id="UP000315116">
    <property type="component" value="Segment"/>
</dbReference>
<evidence type="ECO:0000313" key="3">
    <source>
        <dbReference type="EMBL" id="ARF02859.1"/>
    </source>
</evidence>
<gene>
    <name evidence="3" type="primary">SWPV1-300</name>
</gene>
<feature type="domain" description="PRANC" evidence="2">
    <location>
        <begin position="32"/>
        <end position="120"/>
    </location>
</feature>
<sequence>MNTANKIPLFMKLKMLCERDIHNMKSIKLNSGYTIDIFLTSKDKILLITLVDNIDKDLDTSIFSIYGKRLKKLIELYRKKSFIIKSSLSVLERSNLAYLPIEIRYEILSKLYSNSLISICKCLKENDNIVFDVEENENNFDINEDYNKQDPCIIQIIENTDI</sequence>